<reference evidence="2" key="1">
    <citation type="submission" date="2021-06" db="EMBL/GenBank/DDBJ databases">
        <title>Description of novel taxa of the family Lachnospiraceae.</title>
        <authorList>
            <person name="Chaplin A.V."/>
            <person name="Sokolova S.R."/>
            <person name="Pikina A.P."/>
            <person name="Korzhanova M."/>
            <person name="Belova V."/>
            <person name="Korostin D."/>
            <person name="Efimov B.A."/>
        </authorList>
    </citation>
    <scope>NUCLEOTIDE SEQUENCE</scope>
    <source>
        <strain evidence="2">ASD5720</strain>
    </source>
</reference>
<dbReference type="Pfam" id="PF00583">
    <property type="entry name" value="Acetyltransf_1"/>
    <property type="match status" value="1"/>
</dbReference>
<name>A0A949JZ81_9FIRM</name>
<dbReference type="CDD" id="cd04301">
    <property type="entry name" value="NAT_SF"/>
    <property type="match status" value="1"/>
</dbReference>
<evidence type="ECO:0000313" key="3">
    <source>
        <dbReference type="Proteomes" id="UP000712157"/>
    </source>
</evidence>
<dbReference type="RefSeq" id="WP_158342595.1">
    <property type="nucleotide sequence ID" value="NZ_JAHQCW010000027.1"/>
</dbReference>
<dbReference type="InterPro" id="IPR000182">
    <property type="entry name" value="GNAT_dom"/>
</dbReference>
<dbReference type="SUPFAM" id="SSF55729">
    <property type="entry name" value="Acyl-CoA N-acyltransferases (Nat)"/>
    <property type="match status" value="1"/>
</dbReference>
<feature type="domain" description="N-acetyltransferase" evidence="1">
    <location>
        <begin position="2"/>
        <end position="148"/>
    </location>
</feature>
<organism evidence="2 3">
    <name type="scientific">Diplocloster agilis</name>
    <dbReference type="NCBI Taxonomy" id="2850323"/>
    <lineage>
        <taxon>Bacteria</taxon>
        <taxon>Bacillati</taxon>
        <taxon>Bacillota</taxon>
        <taxon>Clostridia</taxon>
        <taxon>Lachnospirales</taxon>
        <taxon>Lachnospiraceae</taxon>
        <taxon>Diplocloster</taxon>
    </lineage>
</organism>
<dbReference type="EMBL" id="JAHQCW010000027">
    <property type="protein sequence ID" value="MBU9737948.1"/>
    <property type="molecule type" value="Genomic_DNA"/>
</dbReference>
<sequence length="148" mass="17106">MFAVRDMKLSDKEQVLSMVEEFYQSDAVDHAISKEIRERSFEAAAGSVPTIRGVVLVEEEQIVGYSYLTPFYSCEVGGVCLMIEEVFLKDVCRGKGYGTKFFEWMFREYPDVVRFRLEVTDANEGAAALYKKLGFEYLDYRQMVLDRL</sequence>
<comment type="caution">
    <text evidence="2">The sequence shown here is derived from an EMBL/GenBank/DDBJ whole genome shotgun (WGS) entry which is preliminary data.</text>
</comment>
<accession>A0A949JZ81</accession>
<gene>
    <name evidence="2" type="ORF">KTH89_15495</name>
</gene>
<dbReference type="PROSITE" id="PS51186">
    <property type="entry name" value="GNAT"/>
    <property type="match status" value="1"/>
</dbReference>
<evidence type="ECO:0000313" key="2">
    <source>
        <dbReference type="EMBL" id="MBU9737948.1"/>
    </source>
</evidence>
<dbReference type="InterPro" id="IPR016181">
    <property type="entry name" value="Acyl_CoA_acyltransferase"/>
</dbReference>
<dbReference type="AlphaFoldDB" id="A0A949JZ81"/>
<keyword evidence="3" id="KW-1185">Reference proteome</keyword>
<evidence type="ECO:0000259" key="1">
    <source>
        <dbReference type="PROSITE" id="PS51186"/>
    </source>
</evidence>
<dbReference type="GO" id="GO:0016747">
    <property type="term" value="F:acyltransferase activity, transferring groups other than amino-acyl groups"/>
    <property type="evidence" value="ECO:0007669"/>
    <property type="project" value="InterPro"/>
</dbReference>
<dbReference type="Gene3D" id="3.40.630.30">
    <property type="match status" value="1"/>
</dbReference>
<dbReference type="Proteomes" id="UP000712157">
    <property type="component" value="Unassembled WGS sequence"/>
</dbReference>
<protein>
    <submittedName>
        <fullName evidence="2">GNAT family N-acetyltransferase</fullName>
    </submittedName>
</protein>
<proteinExistence type="predicted"/>